<dbReference type="Proteomes" id="UP000789366">
    <property type="component" value="Unassembled WGS sequence"/>
</dbReference>
<name>A0ACA9LBB1_9GLOM</name>
<protein>
    <submittedName>
        <fullName evidence="1">8350_t:CDS:1</fullName>
    </submittedName>
</protein>
<accession>A0ACA9LBB1</accession>
<proteinExistence type="predicted"/>
<dbReference type="EMBL" id="CAJVPW010002971">
    <property type="protein sequence ID" value="CAG8516156.1"/>
    <property type="molecule type" value="Genomic_DNA"/>
</dbReference>
<keyword evidence="2" id="KW-1185">Reference proteome</keyword>
<feature type="non-terminal residue" evidence="1">
    <location>
        <position position="1"/>
    </location>
</feature>
<sequence length="210" mass="24350">STVPGRKLIIDESWTVSNDQNILLRNIRTNPLDFKQIIGPILQPFGSLKTFTAISVATHLQMSQLLTYEDSEIGVLINSEWFKFDHKIQPHIQIALAIILNIYELNSYRAIYERNKDKIPQFTLQELIKDPVTKYLNHMMNQQVVRVRFNIKTSPEGENAIQLQSTSNPQEYFINEPLQYKSYNVSAGLRIKLNMPALKIIKLLLKLFIH</sequence>
<evidence type="ECO:0000313" key="2">
    <source>
        <dbReference type="Proteomes" id="UP000789366"/>
    </source>
</evidence>
<reference evidence="1" key="1">
    <citation type="submission" date="2021-06" db="EMBL/GenBank/DDBJ databases">
        <authorList>
            <person name="Kallberg Y."/>
            <person name="Tangrot J."/>
            <person name="Rosling A."/>
        </authorList>
    </citation>
    <scope>NUCLEOTIDE SEQUENCE</scope>
    <source>
        <strain evidence="1">28 12/20/2015</strain>
    </source>
</reference>
<evidence type="ECO:0000313" key="1">
    <source>
        <dbReference type="EMBL" id="CAG8516156.1"/>
    </source>
</evidence>
<organism evidence="1 2">
    <name type="scientific">Cetraspora pellucida</name>
    <dbReference type="NCBI Taxonomy" id="1433469"/>
    <lineage>
        <taxon>Eukaryota</taxon>
        <taxon>Fungi</taxon>
        <taxon>Fungi incertae sedis</taxon>
        <taxon>Mucoromycota</taxon>
        <taxon>Glomeromycotina</taxon>
        <taxon>Glomeromycetes</taxon>
        <taxon>Diversisporales</taxon>
        <taxon>Gigasporaceae</taxon>
        <taxon>Cetraspora</taxon>
    </lineage>
</organism>
<comment type="caution">
    <text evidence="1">The sequence shown here is derived from an EMBL/GenBank/DDBJ whole genome shotgun (WGS) entry which is preliminary data.</text>
</comment>
<gene>
    <name evidence="1" type="ORF">SPELUC_LOCUS3707</name>
</gene>